<dbReference type="Gene3D" id="1.10.10.60">
    <property type="entry name" value="Homeodomain-like"/>
    <property type="match status" value="2"/>
</dbReference>
<evidence type="ECO:0000313" key="6">
    <source>
        <dbReference type="Proteomes" id="UP001324993"/>
    </source>
</evidence>
<dbReference type="InterPro" id="IPR050204">
    <property type="entry name" value="AraC_XylS_family_regulators"/>
</dbReference>
<reference evidence="5 6" key="1">
    <citation type="submission" date="2023-11" db="EMBL/GenBank/DDBJ databases">
        <title>Coraliomargarita sp. nov., isolated from marine algae.</title>
        <authorList>
            <person name="Lee J.K."/>
            <person name="Baek J.H."/>
            <person name="Kim J.M."/>
            <person name="Choi D.G."/>
            <person name="Jeon C.O."/>
        </authorList>
    </citation>
    <scope>NUCLEOTIDE SEQUENCE [LARGE SCALE GENOMIC DNA]</scope>
    <source>
        <strain evidence="5 6">J2-16</strain>
    </source>
</reference>
<evidence type="ECO:0000256" key="3">
    <source>
        <dbReference type="ARBA" id="ARBA00023163"/>
    </source>
</evidence>
<keyword evidence="6" id="KW-1185">Reference proteome</keyword>
<keyword evidence="3" id="KW-0804">Transcription</keyword>
<keyword evidence="2" id="KW-0238">DNA-binding</keyword>
<dbReference type="PROSITE" id="PS01124">
    <property type="entry name" value="HTH_ARAC_FAMILY_2"/>
    <property type="match status" value="1"/>
</dbReference>
<accession>A0ABZ0RJG3</accession>
<sequence>MSLPCHNGDNKVTARSKFFASLQPGQLLESLFDAIPGVSYFVKDRECRFMGGSLSFAKAMGESTVEALIGNTDYNYSPDFLADAFYADDQLVMSEGKAIFGKVELVPSADGSLDWLCTTKIPLFDIEGAVVGLAGVSHIIRDSDTVYSDHPEIRRIVDFVRKHYRNKLSISDMANEGGISVSTQERLFRKLFGLTPLMYLQKTRLNAACVMLRKTDIGLARIAVECGFNDQTSMTRLFRLELKITPLKYRRRFSSAKLSHRKSSKNIYNS</sequence>
<dbReference type="Pfam" id="PF12833">
    <property type="entry name" value="HTH_18"/>
    <property type="match status" value="1"/>
</dbReference>
<dbReference type="Pfam" id="PF08448">
    <property type="entry name" value="PAS_4"/>
    <property type="match status" value="1"/>
</dbReference>
<dbReference type="PANTHER" id="PTHR46796:SF13">
    <property type="entry name" value="HTH-TYPE TRANSCRIPTIONAL ACTIVATOR RHAS"/>
    <property type="match status" value="1"/>
</dbReference>
<protein>
    <submittedName>
        <fullName evidence="5">AraC family transcriptional regulator</fullName>
    </submittedName>
</protein>
<evidence type="ECO:0000259" key="4">
    <source>
        <dbReference type="PROSITE" id="PS01124"/>
    </source>
</evidence>
<dbReference type="Proteomes" id="UP001324993">
    <property type="component" value="Chromosome"/>
</dbReference>
<feature type="domain" description="HTH araC/xylS-type" evidence="4">
    <location>
        <begin position="154"/>
        <end position="252"/>
    </location>
</feature>
<organism evidence="5 6">
    <name type="scientific">Coraliomargarita algicola</name>
    <dbReference type="NCBI Taxonomy" id="3092156"/>
    <lineage>
        <taxon>Bacteria</taxon>
        <taxon>Pseudomonadati</taxon>
        <taxon>Verrucomicrobiota</taxon>
        <taxon>Opitutia</taxon>
        <taxon>Puniceicoccales</taxon>
        <taxon>Coraliomargaritaceae</taxon>
        <taxon>Coraliomargarita</taxon>
    </lineage>
</organism>
<dbReference type="Gene3D" id="3.30.450.20">
    <property type="entry name" value="PAS domain"/>
    <property type="match status" value="1"/>
</dbReference>
<dbReference type="SMART" id="SM00342">
    <property type="entry name" value="HTH_ARAC"/>
    <property type="match status" value="1"/>
</dbReference>
<dbReference type="SUPFAM" id="SSF46689">
    <property type="entry name" value="Homeodomain-like"/>
    <property type="match status" value="2"/>
</dbReference>
<dbReference type="InterPro" id="IPR035965">
    <property type="entry name" value="PAS-like_dom_sf"/>
</dbReference>
<dbReference type="RefSeq" id="WP_319833075.1">
    <property type="nucleotide sequence ID" value="NZ_CP138858.1"/>
</dbReference>
<dbReference type="InterPro" id="IPR009057">
    <property type="entry name" value="Homeodomain-like_sf"/>
</dbReference>
<proteinExistence type="predicted"/>
<evidence type="ECO:0000256" key="2">
    <source>
        <dbReference type="ARBA" id="ARBA00023125"/>
    </source>
</evidence>
<evidence type="ECO:0000256" key="1">
    <source>
        <dbReference type="ARBA" id="ARBA00023015"/>
    </source>
</evidence>
<dbReference type="EMBL" id="CP138858">
    <property type="protein sequence ID" value="WPJ96212.1"/>
    <property type="molecule type" value="Genomic_DNA"/>
</dbReference>
<dbReference type="SUPFAM" id="SSF55785">
    <property type="entry name" value="PYP-like sensor domain (PAS domain)"/>
    <property type="match status" value="1"/>
</dbReference>
<gene>
    <name evidence="5" type="ORF">SH580_00665</name>
</gene>
<name>A0ABZ0RJG3_9BACT</name>
<dbReference type="InterPro" id="IPR013656">
    <property type="entry name" value="PAS_4"/>
</dbReference>
<evidence type="ECO:0000313" key="5">
    <source>
        <dbReference type="EMBL" id="WPJ96212.1"/>
    </source>
</evidence>
<dbReference type="PANTHER" id="PTHR46796">
    <property type="entry name" value="HTH-TYPE TRANSCRIPTIONAL ACTIVATOR RHAS-RELATED"/>
    <property type="match status" value="1"/>
</dbReference>
<dbReference type="InterPro" id="IPR018060">
    <property type="entry name" value="HTH_AraC"/>
</dbReference>
<keyword evidence="1" id="KW-0805">Transcription regulation</keyword>